<dbReference type="Gene3D" id="1.10.10.60">
    <property type="entry name" value="Homeodomain-like"/>
    <property type="match status" value="2"/>
</dbReference>
<keyword evidence="3" id="KW-0804">Transcription</keyword>
<dbReference type="SUPFAM" id="SSF46689">
    <property type="entry name" value="Homeodomain-like"/>
    <property type="match status" value="2"/>
</dbReference>
<keyword evidence="1" id="KW-0805">Transcription regulation</keyword>
<keyword evidence="4" id="KW-0597">Phosphoprotein</keyword>
<sequence length="255" mass="28841">MTQDDHTVVQVLVADDKAAIRTGLAHMVTRISPQLQVLEAANGLEAWKLISTSASLQLAFIDIRMPGLDGLQLCEQIRKSPYTIRIAIISAFREFDYARQALRFGVVDYLLKPINPADITRLVQEVIVNTSPGVTSTNGSEDKRTSFVIDKVREWIYKHLEQDITLAEIAESLHYTPNYLSALFKREVGKGFQEYLADCRMQRAASLLQESSLRMTDIAAHVGYTNPRAFSTTFKRTHNITPTEYREKYGRNSVD</sequence>
<comment type="caution">
    <text evidence="7">The sequence shown here is derived from an EMBL/GenBank/DDBJ whole genome shotgun (WGS) entry which is preliminary data.</text>
</comment>
<organism evidence="7 8">
    <name type="scientific">Dictyobacter alpinus</name>
    <dbReference type="NCBI Taxonomy" id="2014873"/>
    <lineage>
        <taxon>Bacteria</taxon>
        <taxon>Bacillati</taxon>
        <taxon>Chloroflexota</taxon>
        <taxon>Ktedonobacteria</taxon>
        <taxon>Ktedonobacterales</taxon>
        <taxon>Dictyobacteraceae</taxon>
        <taxon>Dictyobacter</taxon>
    </lineage>
</organism>
<dbReference type="Proteomes" id="UP000287171">
    <property type="component" value="Unassembled WGS sequence"/>
</dbReference>
<dbReference type="InterPro" id="IPR018062">
    <property type="entry name" value="HTH_AraC-typ_CS"/>
</dbReference>
<dbReference type="InterPro" id="IPR001789">
    <property type="entry name" value="Sig_transdc_resp-reg_receiver"/>
</dbReference>
<evidence type="ECO:0000313" key="8">
    <source>
        <dbReference type="Proteomes" id="UP000287171"/>
    </source>
</evidence>
<dbReference type="SMART" id="SM00342">
    <property type="entry name" value="HTH_ARAC"/>
    <property type="match status" value="1"/>
</dbReference>
<evidence type="ECO:0000256" key="1">
    <source>
        <dbReference type="ARBA" id="ARBA00023015"/>
    </source>
</evidence>
<dbReference type="RefSeq" id="WP_126630183.1">
    <property type="nucleotide sequence ID" value="NZ_BIFT01000002.1"/>
</dbReference>
<evidence type="ECO:0000256" key="3">
    <source>
        <dbReference type="ARBA" id="ARBA00023163"/>
    </source>
</evidence>
<dbReference type="PRINTS" id="PR00032">
    <property type="entry name" value="HTHARAC"/>
</dbReference>
<dbReference type="GO" id="GO:0000160">
    <property type="term" value="P:phosphorelay signal transduction system"/>
    <property type="evidence" value="ECO:0007669"/>
    <property type="project" value="InterPro"/>
</dbReference>
<dbReference type="OrthoDB" id="159632at2"/>
<dbReference type="GO" id="GO:0003700">
    <property type="term" value="F:DNA-binding transcription factor activity"/>
    <property type="evidence" value="ECO:0007669"/>
    <property type="project" value="InterPro"/>
</dbReference>
<proteinExistence type="predicted"/>
<keyword evidence="8" id="KW-1185">Reference proteome</keyword>
<protein>
    <submittedName>
        <fullName evidence="7">DNA-binding response regulator</fullName>
    </submittedName>
</protein>
<evidence type="ECO:0000256" key="2">
    <source>
        <dbReference type="ARBA" id="ARBA00023125"/>
    </source>
</evidence>
<evidence type="ECO:0000256" key="4">
    <source>
        <dbReference type="PROSITE-ProRule" id="PRU00169"/>
    </source>
</evidence>
<feature type="domain" description="Response regulatory" evidence="6">
    <location>
        <begin position="10"/>
        <end position="127"/>
    </location>
</feature>
<dbReference type="InterPro" id="IPR018060">
    <property type="entry name" value="HTH_AraC"/>
</dbReference>
<dbReference type="InterPro" id="IPR009057">
    <property type="entry name" value="Homeodomain-like_sf"/>
</dbReference>
<dbReference type="Pfam" id="PF12833">
    <property type="entry name" value="HTH_18"/>
    <property type="match status" value="1"/>
</dbReference>
<dbReference type="PROSITE" id="PS00041">
    <property type="entry name" value="HTH_ARAC_FAMILY_1"/>
    <property type="match status" value="1"/>
</dbReference>
<dbReference type="GO" id="GO:0043565">
    <property type="term" value="F:sequence-specific DNA binding"/>
    <property type="evidence" value="ECO:0007669"/>
    <property type="project" value="InterPro"/>
</dbReference>
<dbReference type="InterPro" id="IPR011006">
    <property type="entry name" value="CheY-like_superfamily"/>
</dbReference>
<dbReference type="PROSITE" id="PS01124">
    <property type="entry name" value="HTH_ARAC_FAMILY_2"/>
    <property type="match status" value="1"/>
</dbReference>
<name>A0A402BFF9_9CHLR</name>
<dbReference type="PANTHER" id="PTHR43280">
    <property type="entry name" value="ARAC-FAMILY TRANSCRIPTIONAL REGULATOR"/>
    <property type="match status" value="1"/>
</dbReference>
<dbReference type="EMBL" id="BIFT01000002">
    <property type="protein sequence ID" value="GCE30012.1"/>
    <property type="molecule type" value="Genomic_DNA"/>
</dbReference>
<dbReference type="SUPFAM" id="SSF52172">
    <property type="entry name" value="CheY-like"/>
    <property type="match status" value="1"/>
</dbReference>
<dbReference type="PROSITE" id="PS50110">
    <property type="entry name" value="RESPONSE_REGULATORY"/>
    <property type="match status" value="1"/>
</dbReference>
<evidence type="ECO:0000259" key="5">
    <source>
        <dbReference type="PROSITE" id="PS01124"/>
    </source>
</evidence>
<dbReference type="Pfam" id="PF00072">
    <property type="entry name" value="Response_reg"/>
    <property type="match status" value="1"/>
</dbReference>
<evidence type="ECO:0000313" key="7">
    <source>
        <dbReference type="EMBL" id="GCE30012.1"/>
    </source>
</evidence>
<dbReference type="PANTHER" id="PTHR43280:SF2">
    <property type="entry name" value="HTH-TYPE TRANSCRIPTIONAL REGULATOR EXSA"/>
    <property type="match status" value="1"/>
</dbReference>
<gene>
    <name evidence="7" type="ORF">KDA_54960</name>
</gene>
<evidence type="ECO:0000259" key="6">
    <source>
        <dbReference type="PROSITE" id="PS50110"/>
    </source>
</evidence>
<keyword evidence="2 7" id="KW-0238">DNA-binding</keyword>
<dbReference type="InterPro" id="IPR020449">
    <property type="entry name" value="Tscrpt_reg_AraC-type_HTH"/>
</dbReference>
<accession>A0A402BFF9</accession>
<dbReference type="CDD" id="cd17536">
    <property type="entry name" value="REC_YesN-like"/>
    <property type="match status" value="1"/>
</dbReference>
<dbReference type="AlphaFoldDB" id="A0A402BFF9"/>
<feature type="domain" description="HTH araC/xylS-type" evidence="5">
    <location>
        <begin position="150"/>
        <end position="248"/>
    </location>
</feature>
<reference evidence="8" key="1">
    <citation type="submission" date="2018-12" db="EMBL/GenBank/DDBJ databases">
        <title>Tengunoibacter tsumagoiensis gen. nov., sp. nov., Dictyobacter kobayashii sp. nov., D. alpinus sp. nov., and D. joshuensis sp. nov. and description of Dictyobacteraceae fam. nov. within the order Ktedonobacterales isolated from Tengu-no-mugimeshi.</title>
        <authorList>
            <person name="Wang C.M."/>
            <person name="Zheng Y."/>
            <person name="Sakai Y."/>
            <person name="Toyoda A."/>
            <person name="Minakuchi Y."/>
            <person name="Abe K."/>
            <person name="Yokota A."/>
            <person name="Yabe S."/>
        </authorList>
    </citation>
    <scope>NUCLEOTIDE SEQUENCE [LARGE SCALE GENOMIC DNA]</scope>
    <source>
        <strain evidence="8">Uno16</strain>
    </source>
</reference>
<dbReference type="Gene3D" id="3.40.50.2300">
    <property type="match status" value="1"/>
</dbReference>
<feature type="modified residue" description="4-aspartylphosphate" evidence="4">
    <location>
        <position position="62"/>
    </location>
</feature>
<dbReference type="SMART" id="SM00448">
    <property type="entry name" value="REC"/>
    <property type="match status" value="1"/>
</dbReference>